<evidence type="ECO:0000256" key="8">
    <source>
        <dbReference type="SAM" id="MobiDB-lite"/>
    </source>
</evidence>
<dbReference type="PROSITE" id="PS00141">
    <property type="entry name" value="ASP_PROTEASE"/>
    <property type="match status" value="2"/>
</dbReference>
<dbReference type="Pfam" id="PF00026">
    <property type="entry name" value="Asp"/>
    <property type="match status" value="1"/>
</dbReference>
<evidence type="ECO:0000256" key="4">
    <source>
        <dbReference type="ARBA" id="ARBA00022801"/>
    </source>
</evidence>
<dbReference type="InterPro" id="IPR034163">
    <property type="entry name" value="Aspergillopepsin-like_cat_dom"/>
</dbReference>
<evidence type="ECO:0000313" key="11">
    <source>
        <dbReference type="EMBL" id="EPE08887.1"/>
    </source>
</evidence>
<proteinExistence type="inferred from homology"/>
<accession>S3C7T6</accession>
<dbReference type="STRING" id="1262450.S3C7T6"/>
<evidence type="ECO:0000259" key="10">
    <source>
        <dbReference type="PROSITE" id="PS51767"/>
    </source>
</evidence>
<dbReference type="GO" id="GO:0004190">
    <property type="term" value="F:aspartic-type endopeptidase activity"/>
    <property type="evidence" value="ECO:0007669"/>
    <property type="project" value="UniProtKB-KW"/>
</dbReference>
<dbReference type="VEuPathDB" id="FungiDB:F503_04474"/>
<dbReference type="InterPro" id="IPR021109">
    <property type="entry name" value="Peptidase_aspartic_dom_sf"/>
</dbReference>
<dbReference type="HOGENOM" id="CLU_013253_0_3_1"/>
<dbReference type="Proteomes" id="UP000016923">
    <property type="component" value="Unassembled WGS sequence"/>
</dbReference>
<keyword evidence="9" id="KW-0732">Signal</keyword>
<evidence type="ECO:0000256" key="2">
    <source>
        <dbReference type="ARBA" id="ARBA00022670"/>
    </source>
</evidence>
<evidence type="ECO:0000256" key="6">
    <source>
        <dbReference type="PIRSR" id="PIRSR601461-2"/>
    </source>
</evidence>
<dbReference type="EMBL" id="KE148148">
    <property type="protein sequence ID" value="EPE08887.1"/>
    <property type="molecule type" value="Genomic_DNA"/>
</dbReference>
<dbReference type="PANTHER" id="PTHR47966">
    <property type="entry name" value="BETA-SITE APP-CLEAVING ENZYME, ISOFORM A-RELATED"/>
    <property type="match status" value="1"/>
</dbReference>
<dbReference type="OMA" id="GFPFAIY"/>
<dbReference type="SUPFAM" id="SSF50630">
    <property type="entry name" value="Acid proteases"/>
    <property type="match status" value="1"/>
</dbReference>
<dbReference type="InterPro" id="IPR001969">
    <property type="entry name" value="Aspartic_peptidase_AS"/>
</dbReference>
<keyword evidence="3 7" id="KW-0064">Aspartyl protease</keyword>
<evidence type="ECO:0000256" key="3">
    <source>
        <dbReference type="ARBA" id="ARBA00022750"/>
    </source>
</evidence>
<dbReference type="PRINTS" id="PR00792">
    <property type="entry name" value="PEPSIN"/>
</dbReference>
<comment type="similarity">
    <text evidence="1 7">Belongs to the peptidase A1 family.</text>
</comment>
<evidence type="ECO:0000313" key="12">
    <source>
        <dbReference type="Proteomes" id="UP000016923"/>
    </source>
</evidence>
<feature type="signal peptide" evidence="9">
    <location>
        <begin position="1"/>
        <end position="25"/>
    </location>
</feature>
<keyword evidence="2 7" id="KW-0645">Protease</keyword>
<keyword evidence="4 7" id="KW-0378">Hydrolase</keyword>
<dbReference type="PROSITE" id="PS51767">
    <property type="entry name" value="PEPTIDASE_A1"/>
    <property type="match status" value="1"/>
</dbReference>
<dbReference type="InterPro" id="IPR033121">
    <property type="entry name" value="PEPTIDASE_A1"/>
</dbReference>
<dbReference type="OrthoDB" id="2747330at2759"/>
<organism evidence="11 12">
    <name type="scientific">Ophiostoma piceae (strain UAMH 11346)</name>
    <name type="common">Sap stain fungus</name>
    <dbReference type="NCBI Taxonomy" id="1262450"/>
    <lineage>
        <taxon>Eukaryota</taxon>
        <taxon>Fungi</taxon>
        <taxon>Dikarya</taxon>
        <taxon>Ascomycota</taxon>
        <taxon>Pezizomycotina</taxon>
        <taxon>Sordariomycetes</taxon>
        <taxon>Sordariomycetidae</taxon>
        <taxon>Ophiostomatales</taxon>
        <taxon>Ophiostomataceae</taxon>
        <taxon>Ophiostoma</taxon>
    </lineage>
</organism>
<keyword evidence="12" id="KW-1185">Reference proteome</keyword>
<feature type="active site" evidence="5">
    <location>
        <position position="163"/>
    </location>
</feature>
<feature type="domain" description="Peptidase A1" evidence="10">
    <location>
        <begin position="145"/>
        <end position="462"/>
    </location>
</feature>
<keyword evidence="6" id="KW-1015">Disulfide bond</keyword>
<evidence type="ECO:0000256" key="7">
    <source>
        <dbReference type="RuleBase" id="RU000454"/>
    </source>
</evidence>
<gene>
    <name evidence="11" type="ORF">F503_04474</name>
</gene>
<protein>
    <submittedName>
        <fullName evidence="11">A chain endothiapepsin in complex</fullName>
    </submittedName>
</protein>
<dbReference type="PANTHER" id="PTHR47966:SF2">
    <property type="entry name" value="ASPERGILLOPEPSIN-1-RELATED"/>
    <property type="match status" value="1"/>
</dbReference>
<evidence type="ECO:0000256" key="5">
    <source>
        <dbReference type="PIRSR" id="PIRSR601461-1"/>
    </source>
</evidence>
<dbReference type="FunFam" id="2.40.70.10:FF:000024">
    <property type="entry name" value="Endothiapepsin"/>
    <property type="match status" value="1"/>
</dbReference>
<feature type="active site" evidence="5">
    <location>
        <position position="350"/>
    </location>
</feature>
<dbReference type="FunFam" id="2.40.70.10:FF:000026">
    <property type="entry name" value="Endothiapepsin"/>
    <property type="match status" value="1"/>
</dbReference>
<feature type="chain" id="PRO_5004507096" evidence="9">
    <location>
        <begin position="26"/>
        <end position="466"/>
    </location>
</feature>
<feature type="disulfide bond" evidence="6">
    <location>
        <begin position="386"/>
        <end position="425"/>
    </location>
</feature>
<evidence type="ECO:0000256" key="1">
    <source>
        <dbReference type="ARBA" id="ARBA00007447"/>
    </source>
</evidence>
<feature type="region of interest" description="Disordered" evidence="8">
    <location>
        <begin position="102"/>
        <end position="129"/>
    </location>
</feature>
<dbReference type="eggNOG" id="KOG1339">
    <property type="taxonomic scope" value="Eukaryota"/>
</dbReference>
<name>S3C7T6_OPHP1</name>
<dbReference type="CDD" id="cd06097">
    <property type="entry name" value="Aspergillopepsin_like"/>
    <property type="match status" value="1"/>
</dbReference>
<dbReference type="GO" id="GO:0006508">
    <property type="term" value="P:proteolysis"/>
    <property type="evidence" value="ECO:0007669"/>
    <property type="project" value="UniProtKB-KW"/>
</dbReference>
<sequence length="466" mass="47717">MKTTGSSAAVMAVSLLAALPAGALAAAINKNFELTKDMLEISVFGGQTIKAPQVANAGFYSMGRGPRALAKAYAKFGVEISPELLLILEEILEALGLGTAGGNGNGNGGSGRGSGTGAGGGKNNQSASASQGMVAAVPQMFDSEYLAQVSIGTPPQTLNLDFDTGSSDLWVFSSETPKTQQTGQTLYNIASSSTAKKLAGATWSITYGDGSGSSGDVYTDTVSIGGVSVTSQAVESATQVSSSFANDTASSGLLGLAMNTINQVQPTPQKTFFSNAMPNLAMPLFTANLKKSQAGNYNFGFIDPTEFEGSISFVDANVTQGFWQFEATGFAVGNSTTTAITSMPHQAIADTGTTLLLLPEQIVEAYYAQVPSAQNSAEFGGFVFDCDEALPSLTLAIGSYKAVVPGSLINFAPADGLSVSTASTCFGGVQAAASLPFAIYGDIFLKSQFVVFHGGNTQLGFASKPV</sequence>
<dbReference type="Gene3D" id="2.40.70.10">
    <property type="entry name" value="Acid Proteases"/>
    <property type="match status" value="2"/>
</dbReference>
<dbReference type="AlphaFoldDB" id="S3C7T6"/>
<evidence type="ECO:0000256" key="9">
    <source>
        <dbReference type="SAM" id="SignalP"/>
    </source>
</evidence>
<reference evidence="11 12" key="1">
    <citation type="journal article" date="2013" name="BMC Genomics">
        <title>The genome and transcriptome of the pine saprophyte Ophiostoma piceae, and a comparison with the bark beetle-associated pine pathogen Grosmannia clavigera.</title>
        <authorList>
            <person name="Haridas S."/>
            <person name="Wang Y."/>
            <person name="Lim L."/>
            <person name="Massoumi Alamouti S."/>
            <person name="Jackman S."/>
            <person name="Docking R."/>
            <person name="Robertson G."/>
            <person name="Birol I."/>
            <person name="Bohlmann J."/>
            <person name="Breuil C."/>
        </authorList>
    </citation>
    <scope>NUCLEOTIDE SEQUENCE [LARGE SCALE GENOMIC DNA]</scope>
    <source>
        <strain evidence="11 12">UAMH 11346</strain>
    </source>
</reference>
<feature type="compositionally biased region" description="Gly residues" evidence="8">
    <location>
        <begin position="102"/>
        <end position="122"/>
    </location>
</feature>
<dbReference type="InterPro" id="IPR001461">
    <property type="entry name" value="Aspartic_peptidase_A1"/>
</dbReference>